<feature type="compositionally biased region" description="Basic and acidic residues" evidence="1">
    <location>
        <begin position="109"/>
        <end position="144"/>
    </location>
</feature>
<feature type="compositionally biased region" description="Pro residues" evidence="1">
    <location>
        <begin position="147"/>
        <end position="157"/>
    </location>
</feature>
<dbReference type="AlphaFoldDB" id="A0A1S3EDP4"/>
<accession>A0A1S3EDP4</accession>
<keyword evidence="2" id="KW-1185">Reference proteome</keyword>
<dbReference type="InterPro" id="IPR021109">
    <property type="entry name" value="Peptidase_aspartic_dom_sf"/>
</dbReference>
<name>A0A1S3EDP4_CICAR</name>
<evidence type="ECO:0000313" key="2">
    <source>
        <dbReference type="Proteomes" id="UP000087171"/>
    </source>
</evidence>
<sequence>MVRPPGFQGPRSFNSPQKSSLENLLENFVFTKTKQNEEFKNQNKSINEALRQLASKLDSMATHNKMLETQITQVSQQVVSSSIYLGVLLGYPEPNPKGQLNDVTLRNGKQLEEPKGSDVEVNVRDKSERTQLSSERVDEKKEKSYVPPTPNKPPKPFPQRFAKVKIEEQIKNAIIPNKLLPKIKDSESFSIPCVIAHMSFEHALSDLGVNVSLMPLSICKKLHVGELKPTNISLQLVDQSIKYPVGILEDVPIKVGQLFILANFVVLEMEEDSQVPILLGRPFLATIGVVIDVKHEKLVFNVGDEKIEFNFSNLLKSPSLEDSCCRIDLIDHCVKECPLGPLSQDRLEACFIGNTSHEDLAKEADAYANLFDENHYLPNLNFEGLATENLAPLPKEAPQVELKPLPSNLRYELLGKNSTFSVIVSDELNDEETEKLLGVL</sequence>
<dbReference type="Proteomes" id="UP000087171">
    <property type="component" value="Chromosome Ca7"/>
</dbReference>
<dbReference type="PANTHER" id="PTHR33067">
    <property type="entry name" value="RNA-DIRECTED DNA POLYMERASE-RELATED"/>
    <property type="match status" value="1"/>
</dbReference>
<dbReference type="RefSeq" id="XP_012573962.1">
    <property type="nucleotide sequence ID" value="XM_012718508.1"/>
</dbReference>
<feature type="region of interest" description="Disordered" evidence="1">
    <location>
        <begin position="108"/>
        <end position="158"/>
    </location>
</feature>
<evidence type="ECO:0000256" key="1">
    <source>
        <dbReference type="SAM" id="MobiDB-lite"/>
    </source>
</evidence>
<proteinExistence type="predicted"/>
<dbReference type="CDD" id="cd00303">
    <property type="entry name" value="retropepsin_like"/>
    <property type="match status" value="1"/>
</dbReference>
<dbReference type="OrthoDB" id="1734538at2759"/>
<dbReference type="PANTHER" id="PTHR33067:SF31">
    <property type="entry name" value="RNA-DIRECTED DNA POLYMERASE"/>
    <property type="match status" value="1"/>
</dbReference>
<reference evidence="3" key="2">
    <citation type="submission" date="2025-08" db="UniProtKB">
        <authorList>
            <consortium name="RefSeq"/>
        </authorList>
    </citation>
    <scope>IDENTIFICATION</scope>
    <source>
        <tissue evidence="3">Etiolated seedlings</tissue>
    </source>
</reference>
<dbReference type="Gene3D" id="2.40.70.10">
    <property type="entry name" value="Acid Proteases"/>
    <property type="match status" value="1"/>
</dbReference>
<organism evidence="2 3">
    <name type="scientific">Cicer arietinum</name>
    <name type="common">Chickpea</name>
    <name type="synonym">Garbanzo</name>
    <dbReference type="NCBI Taxonomy" id="3827"/>
    <lineage>
        <taxon>Eukaryota</taxon>
        <taxon>Viridiplantae</taxon>
        <taxon>Streptophyta</taxon>
        <taxon>Embryophyta</taxon>
        <taxon>Tracheophyta</taxon>
        <taxon>Spermatophyta</taxon>
        <taxon>Magnoliopsida</taxon>
        <taxon>eudicotyledons</taxon>
        <taxon>Gunneridae</taxon>
        <taxon>Pentapetalae</taxon>
        <taxon>rosids</taxon>
        <taxon>fabids</taxon>
        <taxon>Fabales</taxon>
        <taxon>Fabaceae</taxon>
        <taxon>Papilionoideae</taxon>
        <taxon>50 kb inversion clade</taxon>
        <taxon>NPAAA clade</taxon>
        <taxon>Hologalegina</taxon>
        <taxon>IRL clade</taxon>
        <taxon>Cicereae</taxon>
        <taxon>Cicer</taxon>
    </lineage>
</organism>
<evidence type="ECO:0000313" key="3">
    <source>
        <dbReference type="RefSeq" id="XP_012573962.1"/>
    </source>
</evidence>
<reference evidence="2" key="1">
    <citation type="journal article" date="2013" name="Nat. Biotechnol.">
        <title>Draft genome sequence of chickpea (Cicer arietinum) provides a resource for trait improvement.</title>
        <authorList>
            <person name="Varshney R.K."/>
            <person name="Song C."/>
            <person name="Saxena R.K."/>
            <person name="Azam S."/>
            <person name="Yu S."/>
            <person name="Sharpe A.G."/>
            <person name="Cannon S."/>
            <person name="Baek J."/>
            <person name="Rosen B.D."/>
            <person name="Tar'an B."/>
            <person name="Millan T."/>
            <person name="Zhang X."/>
            <person name="Ramsay L.D."/>
            <person name="Iwata A."/>
            <person name="Wang Y."/>
            <person name="Nelson W."/>
            <person name="Farmer A.D."/>
            <person name="Gaur P.M."/>
            <person name="Soderlund C."/>
            <person name="Penmetsa R.V."/>
            <person name="Xu C."/>
            <person name="Bharti A.K."/>
            <person name="He W."/>
            <person name="Winter P."/>
            <person name="Zhao S."/>
            <person name="Hane J.K."/>
            <person name="Carrasquilla-Garcia N."/>
            <person name="Condie J.A."/>
            <person name="Upadhyaya H.D."/>
            <person name="Luo M.C."/>
            <person name="Thudi M."/>
            <person name="Gowda C.L."/>
            <person name="Singh N.P."/>
            <person name="Lichtenzveig J."/>
            <person name="Gali K.K."/>
            <person name="Rubio J."/>
            <person name="Nadarajan N."/>
            <person name="Dolezel J."/>
            <person name="Bansal K.C."/>
            <person name="Xu X."/>
            <person name="Edwards D."/>
            <person name="Zhang G."/>
            <person name="Kahl G."/>
            <person name="Gil J."/>
            <person name="Singh K.B."/>
            <person name="Datta S.K."/>
            <person name="Jackson S.A."/>
            <person name="Wang J."/>
            <person name="Cook D.R."/>
        </authorList>
    </citation>
    <scope>NUCLEOTIDE SEQUENCE [LARGE SCALE GENOMIC DNA]</scope>
    <source>
        <strain evidence="2">cv. CDC Frontier</strain>
    </source>
</reference>
<protein>
    <submittedName>
        <fullName evidence="3">Uncharacterized protein LOC101515058</fullName>
    </submittedName>
</protein>
<gene>
    <name evidence="3" type="primary">LOC101515058</name>
</gene>